<feature type="transmembrane region" description="Helical" evidence="1">
    <location>
        <begin position="134"/>
        <end position="153"/>
    </location>
</feature>
<feature type="transmembrane region" description="Helical" evidence="1">
    <location>
        <begin position="46"/>
        <end position="63"/>
    </location>
</feature>
<name>B1WRZ1_CROS5</name>
<accession>B1WRZ1</accession>
<dbReference type="PANTHER" id="PTHR41795:SF1">
    <property type="entry name" value="EXOPOLYSACCHARIDE SYNTHESIS PROTEIN"/>
    <property type="match status" value="1"/>
</dbReference>
<dbReference type="STRING" id="43989.cce_0834"/>
<gene>
    <name evidence="2" type="primary">exoD1</name>
    <name evidence="2" type="ordered locus">cce_0834</name>
</gene>
<dbReference type="EMBL" id="CP000806">
    <property type="protein sequence ID" value="ACB50185.1"/>
    <property type="molecule type" value="Genomic_DNA"/>
</dbReference>
<proteinExistence type="predicted"/>
<evidence type="ECO:0000256" key="1">
    <source>
        <dbReference type="SAM" id="Phobius"/>
    </source>
</evidence>
<evidence type="ECO:0000313" key="2">
    <source>
        <dbReference type="EMBL" id="ACB50185.1"/>
    </source>
</evidence>
<keyword evidence="3" id="KW-1185">Reference proteome</keyword>
<keyword evidence="1" id="KW-0812">Transmembrane</keyword>
<keyword evidence="1" id="KW-1133">Transmembrane helix</keyword>
<dbReference type="InterPro" id="IPR010331">
    <property type="entry name" value="ExoD"/>
</dbReference>
<feature type="transmembrane region" description="Helical" evidence="1">
    <location>
        <begin position="179"/>
        <end position="204"/>
    </location>
</feature>
<organism evidence="2 3">
    <name type="scientific">Crocosphaera subtropica (strain ATCC 51142 / BH68)</name>
    <name type="common">Cyanothece sp. (strain ATCC 51142)</name>
    <dbReference type="NCBI Taxonomy" id="43989"/>
    <lineage>
        <taxon>Bacteria</taxon>
        <taxon>Bacillati</taxon>
        <taxon>Cyanobacteriota</taxon>
        <taxon>Cyanophyceae</taxon>
        <taxon>Oscillatoriophycideae</taxon>
        <taxon>Chroococcales</taxon>
        <taxon>Aphanothecaceae</taxon>
        <taxon>Crocosphaera</taxon>
        <taxon>Crocosphaera subtropica</taxon>
    </lineage>
</organism>
<dbReference type="Proteomes" id="UP000001203">
    <property type="component" value="Chromosome circular"/>
</dbReference>
<reference evidence="2 3" key="1">
    <citation type="journal article" date="2008" name="Proc. Natl. Acad. Sci. U.S.A.">
        <title>The genome of Cyanothece 51142, a unicellular diazotrophic cyanobacterium important in the marine nitrogen cycle.</title>
        <authorList>
            <person name="Welsh E.A."/>
            <person name="Liberton M."/>
            <person name="Stoeckel J."/>
            <person name="Loh T."/>
            <person name="Elvitigala T."/>
            <person name="Wang C."/>
            <person name="Wollam A."/>
            <person name="Fulton R.S."/>
            <person name="Clifton S.W."/>
            <person name="Jacobs J.M."/>
            <person name="Aurora R."/>
            <person name="Ghosh B.K."/>
            <person name="Sherman L.A."/>
            <person name="Smith R.D."/>
            <person name="Wilson R.K."/>
            <person name="Pakrasi H.B."/>
        </authorList>
    </citation>
    <scope>NUCLEOTIDE SEQUENCE [LARGE SCALE GENOMIC DNA]</scope>
    <source>
        <strain evidence="3">ATCC 51142 / BH68</strain>
    </source>
</reference>
<dbReference type="HOGENOM" id="CLU_093444_0_1_3"/>
<dbReference type="PIRSF" id="PIRSF033239">
    <property type="entry name" value="ExoD"/>
    <property type="match status" value="1"/>
</dbReference>
<feature type="transmembrane region" description="Helical" evidence="1">
    <location>
        <begin position="69"/>
        <end position="91"/>
    </location>
</feature>
<protein>
    <submittedName>
        <fullName evidence="2">Exopolysaccharide synthesis protein</fullName>
    </submittedName>
</protein>
<dbReference type="AlphaFoldDB" id="B1WRZ1"/>
<keyword evidence="1" id="KW-0472">Membrane</keyword>
<dbReference type="eggNOG" id="COG3932">
    <property type="taxonomic scope" value="Bacteria"/>
</dbReference>
<dbReference type="PANTHER" id="PTHR41795">
    <property type="entry name" value="EXOPOLYSACCHARIDE SYNTHESIS PROTEIN"/>
    <property type="match status" value="1"/>
</dbReference>
<evidence type="ECO:0000313" key="3">
    <source>
        <dbReference type="Proteomes" id="UP000001203"/>
    </source>
</evidence>
<sequence>MSIFFLFLNKITMAKLSVELNRYFFQEERSSDVKLIDILELAGERVFGFLFVILALPSALPIPAPGYSIPFGILMFLLAIQLIAGAKIPWLPERMMKGSMKLETIQAFIKKGNPWLQRIEALTRPRMTYICTSIPGRIIIGVAIALMSISMMIPIPGTNTLPAIGIFVTAFGLQEDDGFISLGGLVICCLAGVLSTSIIMVAIWGGTSLVDIIKESLGR</sequence>
<dbReference type="Pfam" id="PF06055">
    <property type="entry name" value="ExoD"/>
    <property type="match status" value="1"/>
</dbReference>
<dbReference type="KEGG" id="cyt:cce_0834"/>